<keyword evidence="2" id="KW-1185">Reference proteome</keyword>
<name>A0A1Y2MM58_PSEAH</name>
<gene>
    <name evidence="1" type="ORF">BG845_05594</name>
</gene>
<sequence>MSAVFADDNTRAGLALGKLNELGSPDHIANHLHEHGVVGDHHAETCPIANHIRRETRLNVSVTHLAWRIADNSSTFGWHLPEHVAAFILAFDEGRYPDLVTKDD</sequence>
<dbReference type="Proteomes" id="UP000194360">
    <property type="component" value="Unassembled WGS sequence"/>
</dbReference>
<evidence type="ECO:0000313" key="1">
    <source>
        <dbReference type="EMBL" id="OSY36079.1"/>
    </source>
</evidence>
<dbReference type="RefSeq" id="WP_125911404.1">
    <property type="nucleotide sequence ID" value="NZ_AP018920.1"/>
</dbReference>
<dbReference type="EMBL" id="MIGB01000043">
    <property type="protein sequence ID" value="OSY36079.1"/>
    <property type="molecule type" value="Genomic_DNA"/>
</dbReference>
<reference evidence="1 2" key="1">
    <citation type="submission" date="2016-09" db="EMBL/GenBank/DDBJ databases">
        <title>Pseudonocardia autotrophica DSM535, a candidate organism with high potential of specific P450 cytochromes.</title>
        <authorList>
            <person name="Grumaz C."/>
            <person name="Vainshtein Y."/>
            <person name="Kirstahler P."/>
            <person name="Sohn K."/>
        </authorList>
    </citation>
    <scope>NUCLEOTIDE SEQUENCE [LARGE SCALE GENOMIC DNA]</scope>
    <source>
        <strain evidence="1 2">DSM 535</strain>
    </source>
</reference>
<protein>
    <submittedName>
        <fullName evidence="1">Uncharacterized protein</fullName>
    </submittedName>
</protein>
<dbReference type="STRING" id="2074.BG845_05594"/>
<organism evidence="1 2">
    <name type="scientific">Pseudonocardia autotrophica</name>
    <name type="common">Amycolata autotrophica</name>
    <name type="synonym">Nocardia autotrophica</name>
    <dbReference type="NCBI Taxonomy" id="2074"/>
    <lineage>
        <taxon>Bacteria</taxon>
        <taxon>Bacillati</taxon>
        <taxon>Actinomycetota</taxon>
        <taxon>Actinomycetes</taxon>
        <taxon>Pseudonocardiales</taxon>
        <taxon>Pseudonocardiaceae</taxon>
        <taxon>Pseudonocardia</taxon>
    </lineage>
</organism>
<accession>A0A1Y2MM58</accession>
<proteinExistence type="predicted"/>
<comment type="caution">
    <text evidence="1">The sequence shown here is derived from an EMBL/GenBank/DDBJ whole genome shotgun (WGS) entry which is preliminary data.</text>
</comment>
<evidence type="ECO:0000313" key="2">
    <source>
        <dbReference type="Proteomes" id="UP000194360"/>
    </source>
</evidence>
<dbReference type="AlphaFoldDB" id="A0A1Y2MM58"/>